<dbReference type="Proteomes" id="UP001172457">
    <property type="component" value="Unassembled WGS sequence"/>
</dbReference>
<protein>
    <submittedName>
        <fullName evidence="1">Uncharacterized protein</fullName>
    </submittedName>
</protein>
<proteinExistence type="predicted"/>
<dbReference type="AlphaFoldDB" id="A0AA38S4Y1"/>
<reference evidence="1" key="1">
    <citation type="submission" date="2023-03" db="EMBL/GenBank/DDBJ databases">
        <title>Chromosome-scale reference genome and RAD-based genetic map of yellow starthistle (Centaurea solstitialis) reveal putative structural variation and QTLs associated with invader traits.</title>
        <authorList>
            <person name="Reatini B."/>
            <person name="Cang F.A."/>
            <person name="Jiang Q."/>
            <person name="Mckibben M.T.W."/>
            <person name="Barker M.S."/>
            <person name="Rieseberg L.H."/>
            <person name="Dlugosch K.M."/>
        </authorList>
    </citation>
    <scope>NUCLEOTIDE SEQUENCE</scope>
    <source>
        <strain evidence="1">CAN-66</strain>
        <tissue evidence="1">Leaf</tissue>
    </source>
</reference>
<accession>A0AA38S4Y1</accession>
<sequence>MTWTNEVPAADGGRRGSGPQFLCRRAAVVAGERPNFAAVADGVAGRCLKLSPEPRGTDENIHRILSFLDMKYVI</sequence>
<comment type="caution">
    <text evidence="1">The sequence shown here is derived from an EMBL/GenBank/DDBJ whole genome shotgun (WGS) entry which is preliminary data.</text>
</comment>
<dbReference type="EMBL" id="JARYMX010000035">
    <property type="protein sequence ID" value="KAJ9536310.1"/>
    <property type="molecule type" value="Genomic_DNA"/>
</dbReference>
<organism evidence="1 2">
    <name type="scientific">Centaurea solstitialis</name>
    <name type="common">yellow star-thistle</name>
    <dbReference type="NCBI Taxonomy" id="347529"/>
    <lineage>
        <taxon>Eukaryota</taxon>
        <taxon>Viridiplantae</taxon>
        <taxon>Streptophyta</taxon>
        <taxon>Embryophyta</taxon>
        <taxon>Tracheophyta</taxon>
        <taxon>Spermatophyta</taxon>
        <taxon>Magnoliopsida</taxon>
        <taxon>eudicotyledons</taxon>
        <taxon>Gunneridae</taxon>
        <taxon>Pentapetalae</taxon>
        <taxon>asterids</taxon>
        <taxon>campanulids</taxon>
        <taxon>Asterales</taxon>
        <taxon>Asteraceae</taxon>
        <taxon>Carduoideae</taxon>
        <taxon>Cardueae</taxon>
        <taxon>Centaureinae</taxon>
        <taxon>Centaurea</taxon>
    </lineage>
</organism>
<evidence type="ECO:0000313" key="1">
    <source>
        <dbReference type="EMBL" id="KAJ9536310.1"/>
    </source>
</evidence>
<keyword evidence="2" id="KW-1185">Reference proteome</keyword>
<gene>
    <name evidence="1" type="ORF">OSB04_un000519</name>
</gene>
<evidence type="ECO:0000313" key="2">
    <source>
        <dbReference type="Proteomes" id="UP001172457"/>
    </source>
</evidence>
<name>A0AA38S4Y1_9ASTR</name>